<dbReference type="CDD" id="cd02042">
    <property type="entry name" value="ParAB_family"/>
    <property type="match status" value="1"/>
</dbReference>
<evidence type="ECO:0000313" key="2">
    <source>
        <dbReference type="EMBL" id="NOT33467.1"/>
    </source>
</evidence>
<protein>
    <submittedName>
        <fullName evidence="2">ParA family protein</fullName>
    </submittedName>
</protein>
<reference evidence="2 3" key="1">
    <citation type="submission" date="2020-04" db="EMBL/GenBank/DDBJ databases">
        <title>Metagenomic profiling of ammonia- and methane-oxidizing microorganisms in a Dutch drinking water treatment plant.</title>
        <authorList>
            <person name="Poghosyan L."/>
            <person name="Leucker S."/>
        </authorList>
    </citation>
    <scope>NUCLEOTIDE SEQUENCE [LARGE SCALE GENOMIC DNA]</scope>
    <source>
        <strain evidence="2">S-RSF-IL-03</strain>
    </source>
</reference>
<dbReference type="FunFam" id="3.40.50.300:FF:000285">
    <property type="entry name" value="Sporulation initiation inhibitor Soj"/>
    <property type="match status" value="1"/>
</dbReference>
<accession>A0A849SKU3</accession>
<gene>
    <name evidence="2" type="ORF">HOP12_04770</name>
</gene>
<dbReference type="Gene3D" id="3.40.50.300">
    <property type="entry name" value="P-loop containing nucleotide triphosphate hydrolases"/>
    <property type="match status" value="1"/>
</dbReference>
<dbReference type="PANTHER" id="PTHR13696:SF52">
    <property type="entry name" value="PARA FAMILY PROTEIN CT_582"/>
    <property type="match status" value="1"/>
</dbReference>
<dbReference type="InterPro" id="IPR025669">
    <property type="entry name" value="AAA_dom"/>
</dbReference>
<evidence type="ECO:0000259" key="1">
    <source>
        <dbReference type="Pfam" id="PF13614"/>
    </source>
</evidence>
<proteinExistence type="predicted"/>
<dbReference type="AlphaFoldDB" id="A0A849SKU3"/>
<dbReference type="InterPro" id="IPR050678">
    <property type="entry name" value="DNA_Partitioning_ATPase"/>
</dbReference>
<dbReference type="PANTHER" id="PTHR13696">
    <property type="entry name" value="P-LOOP CONTAINING NUCLEOSIDE TRIPHOSPHATE HYDROLASE"/>
    <property type="match status" value="1"/>
</dbReference>
<dbReference type="Pfam" id="PF13614">
    <property type="entry name" value="AAA_31"/>
    <property type="match status" value="1"/>
</dbReference>
<name>A0A849SKU3_UNCEI</name>
<dbReference type="Proteomes" id="UP000580839">
    <property type="component" value="Unassembled WGS sequence"/>
</dbReference>
<organism evidence="2 3">
    <name type="scientific">Eiseniibacteriota bacterium</name>
    <dbReference type="NCBI Taxonomy" id="2212470"/>
    <lineage>
        <taxon>Bacteria</taxon>
        <taxon>Candidatus Eiseniibacteriota</taxon>
    </lineage>
</organism>
<dbReference type="SUPFAM" id="SSF52540">
    <property type="entry name" value="P-loop containing nucleoside triphosphate hydrolases"/>
    <property type="match status" value="1"/>
</dbReference>
<dbReference type="InterPro" id="IPR027417">
    <property type="entry name" value="P-loop_NTPase"/>
</dbReference>
<evidence type="ECO:0000313" key="3">
    <source>
        <dbReference type="Proteomes" id="UP000580839"/>
    </source>
</evidence>
<comment type="caution">
    <text evidence="2">The sequence shown here is derived from an EMBL/GenBank/DDBJ whole genome shotgun (WGS) entry which is preliminary data.</text>
</comment>
<dbReference type="PIRSF" id="PIRSF009320">
    <property type="entry name" value="Nuc_binding_HP_1000"/>
    <property type="match status" value="1"/>
</dbReference>
<sequence length="253" mass="27232">MAKVIAIASQKGGVGKTTTAINLAACLAQESKHVLLIDIDPQGNATSGLGINGNDQRTSIYEALLGQIEMRAASMPTALSNLDLVPAGQRLSGAEVELVGMMARENRLKSSLAPVRDEYEYIILDCPPALGMLTINALTAADSVLIPLQCEYLALEGLTSLINAIGLVQNSLNPSLRIEGVLLTMFDARLNLSQQVADEARKFFSDRVYRTVIPRNVRLSEAPSFGKPIVLYDPHSSGADSYRELAREVLDHA</sequence>
<feature type="domain" description="AAA" evidence="1">
    <location>
        <begin position="2"/>
        <end position="178"/>
    </location>
</feature>
<dbReference type="EMBL" id="JABFRW010000052">
    <property type="protein sequence ID" value="NOT33467.1"/>
    <property type="molecule type" value="Genomic_DNA"/>
</dbReference>